<evidence type="ECO:0000256" key="5">
    <source>
        <dbReference type="ARBA" id="ARBA00023235"/>
    </source>
</evidence>
<evidence type="ECO:0000256" key="1">
    <source>
        <dbReference type="ARBA" id="ARBA00022729"/>
    </source>
</evidence>
<evidence type="ECO:0000256" key="6">
    <source>
        <dbReference type="PROSITE-ProRule" id="PRU00278"/>
    </source>
</evidence>
<accession>A0A5J6Q0J5</accession>
<dbReference type="PANTHER" id="PTHR47637">
    <property type="entry name" value="CHAPERONE SURA"/>
    <property type="match status" value="1"/>
</dbReference>
<dbReference type="PANTHER" id="PTHR47637:SF1">
    <property type="entry name" value="CHAPERONE SURA"/>
    <property type="match status" value="1"/>
</dbReference>
<dbReference type="Pfam" id="PF09312">
    <property type="entry name" value="SurA_N"/>
    <property type="match status" value="1"/>
</dbReference>
<reference evidence="10 11" key="1">
    <citation type="submission" date="2018-08" db="EMBL/GenBank/DDBJ databases">
        <title>Neisseria zalophi ATCC BAA-2455 complete genome.</title>
        <authorList>
            <person name="Veseli I.A."/>
            <person name="Buttler R."/>
            <person name="Mascarenhas dos Santos A.C."/>
            <person name="Pombert J.-F."/>
        </authorList>
    </citation>
    <scope>NUCLEOTIDE SEQUENCE [LARGE SCALE GENOMIC DNA]</scope>
    <source>
        <strain evidence="10 11">ATCC BAA-2455</strain>
    </source>
</reference>
<keyword evidence="1 8" id="KW-0732">Signal</keyword>
<dbReference type="InterPro" id="IPR046357">
    <property type="entry name" value="PPIase_dom_sf"/>
</dbReference>
<dbReference type="Pfam" id="PF00639">
    <property type="entry name" value="Rotamase"/>
    <property type="match status" value="1"/>
</dbReference>
<dbReference type="AlphaFoldDB" id="A0A5J6Q0J5"/>
<gene>
    <name evidence="10" type="ORF">D0T92_09245</name>
</gene>
<dbReference type="OrthoDB" id="14196at2"/>
<dbReference type="InterPro" id="IPR000297">
    <property type="entry name" value="PPIase_PpiC"/>
</dbReference>
<dbReference type="InterPro" id="IPR023058">
    <property type="entry name" value="PPIase_PpiC_CS"/>
</dbReference>
<keyword evidence="4" id="KW-0143">Chaperone</keyword>
<dbReference type="PROSITE" id="PS50198">
    <property type="entry name" value="PPIC_PPIASE_2"/>
    <property type="match status" value="1"/>
</dbReference>
<feature type="chain" id="PRO_5023890410" evidence="8">
    <location>
        <begin position="22"/>
        <end position="318"/>
    </location>
</feature>
<keyword evidence="5 6" id="KW-0413">Isomerase</keyword>
<dbReference type="RefSeq" id="WP_151052195.1">
    <property type="nucleotide sequence ID" value="NZ_CP031700.1"/>
</dbReference>
<evidence type="ECO:0000256" key="3">
    <source>
        <dbReference type="ARBA" id="ARBA00023110"/>
    </source>
</evidence>
<dbReference type="InterPro" id="IPR015391">
    <property type="entry name" value="SurA_N"/>
</dbReference>
<dbReference type="EMBL" id="CP031700">
    <property type="protein sequence ID" value="QEY26692.1"/>
    <property type="molecule type" value="Genomic_DNA"/>
</dbReference>
<feature type="domain" description="PpiC" evidence="9">
    <location>
        <begin position="176"/>
        <end position="274"/>
    </location>
</feature>
<evidence type="ECO:0000256" key="7">
    <source>
        <dbReference type="SAM" id="Coils"/>
    </source>
</evidence>
<keyword evidence="7" id="KW-0175">Coiled coil</keyword>
<dbReference type="Proteomes" id="UP000325713">
    <property type="component" value="Chromosome"/>
</dbReference>
<dbReference type="SUPFAM" id="SSF109998">
    <property type="entry name" value="Triger factor/SurA peptide-binding domain-like"/>
    <property type="match status" value="1"/>
</dbReference>
<dbReference type="KEGG" id="nzl:D0T92_09245"/>
<evidence type="ECO:0000259" key="9">
    <source>
        <dbReference type="PROSITE" id="PS50198"/>
    </source>
</evidence>
<evidence type="ECO:0000256" key="4">
    <source>
        <dbReference type="ARBA" id="ARBA00023186"/>
    </source>
</evidence>
<dbReference type="GO" id="GO:0003755">
    <property type="term" value="F:peptidyl-prolyl cis-trans isomerase activity"/>
    <property type="evidence" value="ECO:0007669"/>
    <property type="project" value="UniProtKB-KW"/>
</dbReference>
<dbReference type="InterPro" id="IPR027304">
    <property type="entry name" value="Trigger_fact/SurA_dom_sf"/>
</dbReference>
<evidence type="ECO:0000256" key="8">
    <source>
        <dbReference type="SAM" id="SignalP"/>
    </source>
</evidence>
<sequence>MKFKPLILAATLGLAFQSIHAAEVKQVDGIAAIAGNEVITQRDVRQAMAEARRQLGKTNINEEELRAQVMRQLIDQAIVLQAGKRRNITATEIEIDDALANIARAQKTTVDNLYAQGAKNGASKAAIRRSIADSIIINKVQQQAILQYSRVSDAEINETIARAREQGITLPAGEPLRQYHAQHILLKAESDNAFKAAESSIRKIHKQAADGADFSALARQYSQDGSAQNGGDLGWFSDGQMVPEFETAVHGLQPGQVSRPIRTQYGWHIIKLNDIRDSGTPEERQREAVRQYIAQQKAAQAADNLMKELYESTHVEIR</sequence>
<protein>
    <submittedName>
        <fullName evidence="10">Peptidylprolyl isomerase</fullName>
    </submittedName>
</protein>
<dbReference type="SUPFAM" id="SSF54534">
    <property type="entry name" value="FKBP-like"/>
    <property type="match status" value="1"/>
</dbReference>
<dbReference type="Gene3D" id="3.10.50.40">
    <property type="match status" value="1"/>
</dbReference>
<organism evidence="10 11">
    <name type="scientific">Neisseria zalophi</name>
    <dbReference type="NCBI Taxonomy" id="640030"/>
    <lineage>
        <taxon>Bacteria</taxon>
        <taxon>Pseudomonadati</taxon>
        <taxon>Pseudomonadota</taxon>
        <taxon>Betaproteobacteria</taxon>
        <taxon>Neisseriales</taxon>
        <taxon>Neisseriaceae</taxon>
        <taxon>Neisseria</taxon>
    </lineage>
</organism>
<keyword evidence="2" id="KW-0574">Periplasm</keyword>
<dbReference type="PROSITE" id="PS01096">
    <property type="entry name" value="PPIC_PPIASE_1"/>
    <property type="match status" value="1"/>
</dbReference>
<evidence type="ECO:0000313" key="10">
    <source>
        <dbReference type="EMBL" id="QEY26692.1"/>
    </source>
</evidence>
<feature type="coiled-coil region" evidence="7">
    <location>
        <begin position="48"/>
        <end position="108"/>
    </location>
</feature>
<keyword evidence="11" id="KW-1185">Reference proteome</keyword>
<dbReference type="Gene3D" id="1.10.4030.10">
    <property type="entry name" value="Porin chaperone SurA, peptide-binding domain"/>
    <property type="match status" value="1"/>
</dbReference>
<evidence type="ECO:0000313" key="11">
    <source>
        <dbReference type="Proteomes" id="UP000325713"/>
    </source>
</evidence>
<dbReference type="InterPro" id="IPR050280">
    <property type="entry name" value="OMP_Chaperone_SurA"/>
</dbReference>
<name>A0A5J6Q0J5_9NEIS</name>
<keyword evidence="3 6" id="KW-0697">Rotamase</keyword>
<feature type="signal peptide" evidence="8">
    <location>
        <begin position="1"/>
        <end position="21"/>
    </location>
</feature>
<evidence type="ECO:0000256" key="2">
    <source>
        <dbReference type="ARBA" id="ARBA00022764"/>
    </source>
</evidence>
<proteinExistence type="predicted"/>